<gene>
    <name evidence="1" type="ORF">BN444_01331</name>
</gene>
<dbReference type="AlphaFoldDB" id="A0A1C3TTB1"/>
<accession>A0A1C3TTB1</accession>
<reference evidence="2" key="1">
    <citation type="submission" date="2016-07" db="EMBL/GenBank/DDBJ databases">
        <authorList>
            <person name="Jaenicke Sebastian"/>
        </authorList>
    </citation>
    <scope>NUCLEOTIDE SEQUENCE [LARGE SCALE GENOMIC DNA]</scope>
</reference>
<dbReference type="Proteomes" id="UP000093071">
    <property type="component" value="Chromosome I"/>
</dbReference>
<evidence type="ECO:0000313" key="2">
    <source>
        <dbReference type="Proteomes" id="UP000093071"/>
    </source>
</evidence>
<evidence type="ECO:0000313" key="1">
    <source>
        <dbReference type="EMBL" id="SCB06426.1"/>
    </source>
</evidence>
<protein>
    <submittedName>
        <fullName evidence="1">Uncharacterized protein</fullName>
    </submittedName>
</protein>
<proteinExistence type="predicted"/>
<organism evidence="1 2">
    <name type="scientific">Xanthomonas translucens pv. translucens DSM 18974</name>
    <dbReference type="NCBI Taxonomy" id="1261556"/>
    <lineage>
        <taxon>Bacteria</taxon>
        <taxon>Pseudomonadati</taxon>
        <taxon>Pseudomonadota</taxon>
        <taxon>Gammaproteobacteria</taxon>
        <taxon>Lysobacterales</taxon>
        <taxon>Lysobacteraceae</taxon>
        <taxon>Xanthomonas</taxon>
        <taxon>Xanthomonas translucens group</taxon>
    </lineage>
</organism>
<dbReference type="EMBL" id="LT604072">
    <property type="protein sequence ID" value="SCB06426.1"/>
    <property type="molecule type" value="Genomic_DNA"/>
</dbReference>
<sequence>MRGFFYAFAGWGGHAHDARAREVAFESGRGTRKSREPTCAR</sequence>
<name>A0A1C3TTB1_XANCT</name>